<dbReference type="Pfam" id="PF02847">
    <property type="entry name" value="MA3"/>
    <property type="match status" value="1"/>
</dbReference>
<reference evidence="6 7" key="1">
    <citation type="submission" date="2024-01" db="EMBL/GenBank/DDBJ databases">
        <title>A draft genome for the cacao thread blight pathogen Marasmiellus scandens.</title>
        <authorList>
            <person name="Baruah I.K."/>
            <person name="Leung J."/>
            <person name="Bukari Y."/>
            <person name="Amoako-Attah I."/>
            <person name="Meinhardt L.W."/>
            <person name="Bailey B.A."/>
            <person name="Cohen S.P."/>
        </authorList>
    </citation>
    <scope>NUCLEOTIDE SEQUENCE [LARGE SCALE GENOMIC DNA]</scope>
    <source>
        <strain evidence="6 7">GH-19</strain>
    </source>
</reference>
<dbReference type="Pfam" id="PF02854">
    <property type="entry name" value="MIF4G"/>
    <property type="match status" value="1"/>
</dbReference>
<dbReference type="PANTHER" id="PTHR18034">
    <property type="entry name" value="CELL CYCLE CONTROL PROTEIN CWF22-RELATED"/>
    <property type="match status" value="1"/>
</dbReference>
<accession>A0ABR1JL57</accession>
<sequence length="857" mass="97013">MPARKKNSTTRLPQSLLEEINKNPNESHKHRSKHQLSRKESRKQERTERKNRRVEYFSQKLKRPAEEEPDSSPQRKKLKLESRSQVNAALTKPTLLETKAQPQKESPKQTQARTKSALEKLVSKADPKPKRTQKEKEEDAYIEYLESKLGYKKGKSVKYDDGLDDLFDFASSLTYAGGIGDVEEMDAEEEDLKGDIEVDADEDTEDGDTEVEQSDEEESDEVEWQGIGGSEGEDGEDEKTSEAPAEEILNPSEVPAAATRYIPPHLRNKEGADKNSEILMKLTRHLKGLLNRMSEQNIGSIVDSIEEVYRNHRRHGSSPYKNCRLKLRLFLDVTSTLTTLIIDGICSHSSLLDSYVVLYAAFVCSLYKIIGIEFAAYFVQNVVTSYEQHLSSLRSGPSEIATDDNTQPTEPEDRGKEASNLVVLLSELYNFQVISCVLVYDIIRSLLEGEVHEFNVELLLKVVRNSGQQLRQDDPSALKDIIQIVQTKLAGKEDSISSRTRFMIETLNNLKNNKVKRLGTQNQGGEAVERMKKFLSNLGKKRHVMAHEPLRVSLNDLHSVESKGKWWLVGAAWGGDPLVDKQQDTPKQTEQKTGDMANNLLLKLAKKQGMNTDIRRSIFVVLMSSDDYVDACERLSQLKLSEVQQREIARVLLHCCGNEKAYNPYYTLVCQHLCSLSHSYKITVQYCLWDFFRSLGENNVGGVEVIKSLKENGGDDGFDVKSISLTRIRNVAKAYAWWVAKDCVTLAILKPVDFMLLKPQTQKFLKEFFIQLFLSSQSPTPLITKQTTSRNRAAVEEIFIKASRVQSLSMGLVFFLSQNFSEDDTGEPDENISKLVKWGVEVAKETLRVGMDVIPNL</sequence>
<feature type="region of interest" description="Disordered" evidence="4">
    <location>
        <begin position="1"/>
        <end position="138"/>
    </location>
</feature>
<evidence type="ECO:0000256" key="3">
    <source>
        <dbReference type="ARBA" id="ARBA00023242"/>
    </source>
</evidence>
<gene>
    <name evidence="6" type="primary">SGD1</name>
    <name evidence="6" type="ORF">VKT23_006897</name>
</gene>
<dbReference type="PROSITE" id="PS51366">
    <property type="entry name" value="MI"/>
    <property type="match status" value="1"/>
</dbReference>
<keyword evidence="3" id="KW-0539">Nucleus</keyword>
<dbReference type="InterPro" id="IPR003890">
    <property type="entry name" value="MIF4G-like_typ-3"/>
</dbReference>
<dbReference type="EMBL" id="JBANRG010000009">
    <property type="protein sequence ID" value="KAK7463550.1"/>
    <property type="molecule type" value="Genomic_DNA"/>
</dbReference>
<organism evidence="6 7">
    <name type="scientific">Marasmiellus scandens</name>
    <dbReference type="NCBI Taxonomy" id="2682957"/>
    <lineage>
        <taxon>Eukaryota</taxon>
        <taxon>Fungi</taxon>
        <taxon>Dikarya</taxon>
        <taxon>Basidiomycota</taxon>
        <taxon>Agaricomycotina</taxon>
        <taxon>Agaricomycetes</taxon>
        <taxon>Agaricomycetidae</taxon>
        <taxon>Agaricales</taxon>
        <taxon>Marasmiineae</taxon>
        <taxon>Omphalotaceae</taxon>
        <taxon>Marasmiellus</taxon>
    </lineage>
</organism>
<evidence type="ECO:0000256" key="4">
    <source>
        <dbReference type="SAM" id="MobiDB-lite"/>
    </source>
</evidence>
<comment type="caution">
    <text evidence="6">The sequence shown here is derived from an EMBL/GenBank/DDBJ whole genome shotgun (WGS) entry which is preliminary data.</text>
</comment>
<evidence type="ECO:0000256" key="2">
    <source>
        <dbReference type="ARBA" id="ARBA00006856"/>
    </source>
</evidence>
<feature type="domain" description="MI" evidence="5">
    <location>
        <begin position="613"/>
        <end position="754"/>
    </location>
</feature>
<feature type="compositionally biased region" description="Acidic residues" evidence="4">
    <location>
        <begin position="181"/>
        <end position="223"/>
    </location>
</feature>
<dbReference type="InterPro" id="IPR016024">
    <property type="entry name" value="ARM-type_fold"/>
</dbReference>
<protein>
    <submittedName>
        <fullName evidence="6">Suppressor of glycerol defect</fullName>
    </submittedName>
</protein>
<dbReference type="SUPFAM" id="SSF48371">
    <property type="entry name" value="ARM repeat"/>
    <property type="match status" value="1"/>
</dbReference>
<feature type="region of interest" description="Disordered" evidence="4">
    <location>
        <begin position="179"/>
        <end position="269"/>
    </location>
</feature>
<comment type="similarity">
    <text evidence="2">Belongs to the CWC22 family.</text>
</comment>
<comment type="subcellular location">
    <subcellularLocation>
        <location evidence="1">Nucleus</location>
        <location evidence="1">Nucleolus</location>
    </subcellularLocation>
</comment>
<dbReference type="Proteomes" id="UP001498398">
    <property type="component" value="Unassembled WGS sequence"/>
</dbReference>
<proteinExistence type="inferred from homology"/>
<evidence type="ECO:0000259" key="5">
    <source>
        <dbReference type="PROSITE" id="PS51366"/>
    </source>
</evidence>
<dbReference type="SMART" id="SM00543">
    <property type="entry name" value="MIF4G"/>
    <property type="match status" value="1"/>
</dbReference>
<keyword evidence="7" id="KW-1185">Reference proteome</keyword>
<name>A0ABR1JL57_9AGAR</name>
<dbReference type="InterPro" id="IPR050781">
    <property type="entry name" value="CWC22_splicing_factor"/>
</dbReference>
<dbReference type="InterPro" id="IPR003891">
    <property type="entry name" value="Initiation_fac_eIF4g_MI"/>
</dbReference>
<feature type="compositionally biased region" description="Basic and acidic residues" evidence="4">
    <location>
        <begin position="116"/>
        <end position="138"/>
    </location>
</feature>
<feature type="compositionally biased region" description="Polar residues" evidence="4">
    <location>
        <begin position="100"/>
        <end position="114"/>
    </location>
</feature>
<feature type="region of interest" description="Disordered" evidence="4">
    <location>
        <begin position="395"/>
        <end position="415"/>
    </location>
</feature>
<dbReference type="PANTHER" id="PTHR18034:SF4">
    <property type="entry name" value="NUCLEOLAR MIF4G DOMAIN-CONTAINING PROTEIN 1"/>
    <property type="match status" value="1"/>
</dbReference>
<dbReference type="SMART" id="SM00544">
    <property type="entry name" value="MA3"/>
    <property type="match status" value="1"/>
</dbReference>
<evidence type="ECO:0000313" key="7">
    <source>
        <dbReference type="Proteomes" id="UP001498398"/>
    </source>
</evidence>
<evidence type="ECO:0000256" key="1">
    <source>
        <dbReference type="ARBA" id="ARBA00004604"/>
    </source>
</evidence>
<dbReference type="Gene3D" id="1.25.40.180">
    <property type="match status" value="1"/>
</dbReference>
<evidence type="ECO:0000313" key="6">
    <source>
        <dbReference type="EMBL" id="KAK7463550.1"/>
    </source>
</evidence>
<feature type="compositionally biased region" description="Basic and acidic residues" evidence="4">
    <location>
        <begin position="37"/>
        <end position="48"/>
    </location>
</feature>